<feature type="transmembrane region" description="Helical" evidence="1">
    <location>
        <begin position="21"/>
        <end position="39"/>
    </location>
</feature>
<keyword evidence="1" id="KW-1133">Transmembrane helix</keyword>
<accession>A0A323TEL8</accession>
<dbReference type="Proteomes" id="UP000248214">
    <property type="component" value="Unassembled WGS sequence"/>
</dbReference>
<name>A0A323TEL8_9BACI</name>
<organism evidence="2 3">
    <name type="scientific">Salipaludibacillus keqinensis</name>
    <dbReference type="NCBI Taxonomy" id="2045207"/>
    <lineage>
        <taxon>Bacteria</taxon>
        <taxon>Bacillati</taxon>
        <taxon>Bacillota</taxon>
        <taxon>Bacilli</taxon>
        <taxon>Bacillales</taxon>
        <taxon>Bacillaceae</taxon>
    </lineage>
</organism>
<evidence type="ECO:0008006" key="4">
    <source>
        <dbReference type="Google" id="ProtNLM"/>
    </source>
</evidence>
<dbReference type="InterPro" id="IPR021338">
    <property type="entry name" value="DUF2953"/>
</dbReference>
<dbReference type="EMBL" id="PDOD01000002">
    <property type="protein sequence ID" value="PYZ93762.1"/>
    <property type="molecule type" value="Genomic_DNA"/>
</dbReference>
<dbReference type="OrthoDB" id="1683589at2"/>
<reference evidence="2 3" key="1">
    <citation type="submission" date="2017-10" db="EMBL/GenBank/DDBJ databases">
        <title>Bacillus sp. nov., a halophilic bacterium isolated from a Keqin Lake.</title>
        <authorList>
            <person name="Wang H."/>
        </authorList>
    </citation>
    <scope>NUCLEOTIDE SEQUENCE [LARGE SCALE GENOMIC DNA]</scope>
    <source>
        <strain evidence="2 3">KQ-12</strain>
    </source>
</reference>
<keyword evidence="1" id="KW-0812">Transmembrane</keyword>
<keyword evidence="3" id="KW-1185">Reference proteome</keyword>
<evidence type="ECO:0000256" key="1">
    <source>
        <dbReference type="SAM" id="Phobius"/>
    </source>
</evidence>
<dbReference type="RefSeq" id="WP_110609794.1">
    <property type="nucleotide sequence ID" value="NZ_PDOD01000002.1"/>
</dbReference>
<dbReference type="AlphaFoldDB" id="A0A323TEL8"/>
<comment type="caution">
    <text evidence="2">The sequence shown here is derived from an EMBL/GenBank/DDBJ whole genome shotgun (WGS) entry which is preliminary data.</text>
</comment>
<sequence length="228" mass="26402">MEIGYDKYGRNWTGGVERMEIVFLIVLITLLLLIMLLFMKLTIEIDIHQENKDFDGKIVFKTFFRLLRYSMKIPALDLDEESPSVVYRETNEGLGVEETEEKKFSVFDFIRDIELFQDFLKQIIGFYLILEYFLSKVEISSIEWQTHLGLDDAAKTGSGCGLVWGMKGSFVGLLAHYMRMTKRPEIEVIPHFQGMTLATNFRCMVSFRIGYAIHTGLKILRHKKSSSA</sequence>
<dbReference type="Pfam" id="PF11167">
    <property type="entry name" value="DUF2953"/>
    <property type="match status" value="1"/>
</dbReference>
<keyword evidence="1" id="KW-0472">Membrane</keyword>
<proteinExistence type="predicted"/>
<evidence type="ECO:0000313" key="3">
    <source>
        <dbReference type="Proteomes" id="UP000248214"/>
    </source>
</evidence>
<gene>
    <name evidence="2" type="ORF">CR194_11450</name>
</gene>
<evidence type="ECO:0000313" key="2">
    <source>
        <dbReference type="EMBL" id="PYZ93762.1"/>
    </source>
</evidence>
<protein>
    <recommendedName>
        <fullName evidence="4">DUF2953 domain-containing protein</fullName>
    </recommendedName>
</protein>